<dbReference type="InterPro" id="IPR011037">
    <property type="entry name" value="Pyrv_Knase-like_insert_dom_sf"/>
</dbReference>
<evidence type="ECO:0000259" key="1">
    <source>
        <dbReference type="PROSITE" id="PS51340"/>
    </source>
</evidence>
<sequence length="218" mass="24441">MANVSLFIGGIRPLPESGRPTGMYKSQVSSAEVAREGFVGDQQADRRVHGGPDKAVHFYPARHYEQLAARFAEARESLRPGALGENLSSLELDERDVRIGDVWSLGTVRLQVCQPRTPCWKIDERFGCEGIAAFIAERLLTGWYWRVLEPGRVSPGDTLDLTTPAFDAPTLSEAMLLWQEHRPSLPHLERLAQTPSLAANWRDKINQRLAWLRRAAAE</sequence>
<protein>
    <submittedName>
        <fullName evidence="2">MOSC domain-containing protein</fullName>
    </submittedName>
</protein>
<feature type="domain" description="MOSC" evidence="1">
    <location>
        <begin position="25"/>
        <end position="162"/>
    </location>
</feature>
<accession>A0ABX1N7T4</accession>
<dbReference type="PANTHER" id="PTHR30212:SF2">
    <property type="entry name" value="PROTEIN YIIM"/>
    <property type="match status" value="1"/>
</dbReference>
<comment type="caution">
    <text evidence="2">The sequence shown here is derived from an EMBL/GenBank/DDBJ whole genome shotgun (WGS) entry which is preliminary data.</text>
</comment>
<dbReference type="Proteomes" id="UP000601990">
    <property type="component" value="Unassembled WGS sequence"/>
</dbReference>
<dbReference type="PANTHER" id="PTHR30212">
    <property type="entry name" value="PROTEIN YIIM"/>
    <property type="match status" value="1"/>
</dbReference>
<evidence type="ECO:0000313" key="2">
    <source>
        <dbReference type="EMBL" id="NMF95302.1"/>
    </source>
</evidence>
<dbReference type="Pfam" id="PF03473">
    <property type="entry name" value="MOSC"/>
    <property type="match status" value="1"/>
</dbReference>
<evidence type="ECO:0000313" key="3">
    <source>
        <dbReference type="Proteomes" id="UP000601990"/>
    </source>
</evidence>
<dbReference type="InterPro" id="IPR052353">
    <property type="entry name" value="Benzoxazolinone_Detox_Enz"/>
</dbReference>
<reference evidence="2" key="1">
    <citation type="submission" date="2019-12" db="EMBL/GenBank/DDBJ databases">
        <title>Comparative genomics gives insights into the taxonomy of the Azoarcus-Aromatoleum group and reveals separate origins of nif in the plant-associated Azoarcus and non-plant-associated Aromatoleum sub-groups.</title>
        <authorList>
            <person name="Lafos M."/>
            <person name="Maluk M."/>
            <person name="Batista M."/>
            <person name="Junghare M."/>
            <person name="Carmona M."/>
            <person name="Faoro H."/>
            <person name="Cruz L.M."/>
            <person name="Battistoni F."/>
            <person name="De Souza E."/>
            <person name="Pedrosa F."/>
            <person name="Chen W.-M."/>
            <person name="Poole P.S."/>
            <person name="Dixon R.A."/>
            <person name="James E.K."/>
        </authorList>
    </citation>
    <scope>NUCLEOTIDE SEQUENCE</scope>
    <source>
        <strain evidence="2">U120</strain>
    </source>
</reference>
<dbReference type="PROSITE" id="PS51340">
    <property type="entry name" value="MOSC"/>
    <property type="match status" value="1"/>
</dbReference>
<organism evidence="2 3">
    <name type="scientific">Aromatoleum buckelii</name>
    <dbReference type="NCBI Taxonomy" id="200254"/>
    <lineage>
        <taxon>Bacteria</taxon>
        <taxon>Pseudomonadati</taxon>
        <taxon>Pseudomonadota</taxon>
        <taxon>Betaproteobacteria</taxon>
        <taxon>Rhodocyclales</taxon>
        <taxon>Rhodocyclaceae</taxon>
        <taxon>Aromatoleum</taxon>
    </lineage>
</organism>
<proteinExistence type="predicted"/>
<dbReference type="RefSeq" id="WP_169200498.1">
    <property type="nucleotide sequence ID" value="NZ_WTVH02000008.1"/>
</dbReference>
<dbReference type="EMBL" id="WTVH01000060">
    <property type="protein sequence ID" value="NMF95302.1"/>
    <property type="molecule type" value="Genomic_DNA"/>
</dbReference>
<dbReference type="SUPFAM" id="SSF50800">
    <property type="entry name" value="PK beta-barrel domain-like"/>
    <property type="match status" value="1"/>
</dbReference>
<gene>
    <name evidence="2" type="ORF">GO608_18510</name>
</gene>
<dbReference type="Gene3D" id="2.40.33.20">
    <property type="entry name" value="PK beta-barrel domain-like"/>
    <property type="match status" value="1"/>
</dbReference>
<name>A0ABX1N7T4_9RHOO</name>
<keyword evidence="3" id="KW-1185">Reference proteome</keyword>
<dbReference type="InterPro" id="IPR005302">
    <property type="entry name" value="MoCF_Sase_C"/>
</dbReference>